<evidence type="ECO:0000256" key="5">
    <source>
        <dbReference type="ARBA" id="ARBA00023015"/>
    </source>
</evidence>
<proteinExistence type="inferred from homology"/>
<keyword evidence="5" id="KW-0805">Transcription regulation</keyword>
<keyword evidence="10" id="KW-1185">Reference proteome</keyword>
<evidence type="ECO:0000256" key="2">
    <source>
        <dbReference type="ARBA" id="ARBA00007348"/>
    </source>
</evidence>
<dbReference type="SUPFAM" id="SSF102031">
    <property type="entry name" value="AXH domain"/>
    <property type="match status" value="1"/>
</dbReference>
<keyword evidence="4" id="KW-0597">Phosphoprotein</keyword>
<dbReference type="Pfam" id="PF08517">
    <property type="entry name" value="AXH"/>
    <property type="match status" value="1"/>
</dbReference>
<organism evidence="9 10">
    <name type="scientific">Polypterus senegalus</name>
    <name type="common">Senegal bichir</name>
    <dbReference type="NCBI Taxonomy" id="55291"/>
    <lineage>
        <taxon>Eukaryota</taxon>
        <taxon>Metazoa</taxon>
        <taxon>Chordata</taxon>
        <taxon>Craniata</taxon>
        <taxon>Vertebrata</taxon>
        <taxon>Euteleostomi</taxon>
        <taxon>Actinopterygii</taxon>
        <taxon>Polypteriformes</taxon>
        <taxon>Polypteridae</taxon>
        <taxon>Polypterus</taxon>
    </lineage>
</organism>
<evidence type="ECO:0000256" key="6">
    <source>
        <dbReference type="ARBA" id="ARBA00023125"/>
    </source>
</evidence>
<dbReference type="PROSITE" id="PS51148">
    <property type="entry name" value="AXH"/>
    <property type="match status" value="1"/>
</dbReference>
<keyword evidence="6" id="KW-0238">DNA-binding</keyword>
<keyword evidence="7" id="KW-0804">Transcription</keyword>
<feature type="non-terminal residue" evidence="9">
    <location>
        <position position="792"/>
    </location>
</feature>
<comment type="subcellular location">
    <subcellularLocation>
        <location evidence="1">Nucleus</location>
    </subcellularLocation>
</comment>
<evidence type="ECO:0000256" key="1">
    <source>
        <dbReference type="ARBA" id="ARBA00004123"/>
    </source>
</evidence>
<dbReference type="InterPro" id="IPR020997">
    <property type="entry name" value="Ataxin-1_N"/>
</dbReference>
<evidence type="ECO:0000256" key="3">
    <source>
        <dbReference type="ARBA" id="ARBA00022491"/>
    </source>
</evidence>
<evidence type="ECO:0000313" key="9">
    <source>
        <dbReference type="EMBL" id="KAG2470278.1"/>
    </source>
</evidence>
<feature type="non-terminal residue" evidence="9">
    <location>
        <position position="1"/>
    </location>
</feature>
<accession>A0A8X8BTW0</accession>
<keyword evidence="3" id="KW-0678">Repressor</keyword>
<dbReference type="InterPro" id="IPR003652">
    <property type="entry name" value="Ataxin_AXH_dom"/>
</dbReference>
<evidence type="ECO:0000313" key="10">
    <source>
        <dbReference type="Proteomes" id="UP000886611"/>
    </source>
</evidence>
<dbReference type="Proteomes" id="UP000886611">
    <property type="component" value="Unassembled WGS sequence"/>
</dbReference>
<name>A0A8X8BTW0_POLSE</name>
<dbReference type="InterPro" id="IPR043404">
    <property type="entry name" value="ATAXIN1-like"/>
</dbReference>
<evidence type="ECO:0000256" key="8">
    <source>
        <dbReference type="ARBA" id="ARBA00023242"/>
    </source>
</evidence>
<dbReference type="GO" id="GO:0003723">
    <property type="term" value="F:RNA binding"/>
    <property type="evidence" value="ECO:0007669"/>
    <property type="project" value="InterPro"/>
</dbReference>
<dbReference type="AlphaFoldDB" id="A0A8X8BTW0"/>
<dbReference type="PANTHER" id="PTHR13392:SF6">
    <property type="entry name" value="ATAXIN-1-LIKE"/>
    <property type="match status" value="1"/>
</dbReference>
<dbReference type="GO" id="GO:0006355">
    <property type="term" value="P:regulation of DNA-templated transcription"/>
    <property type="evidence" value="ECO:0007669"/>
    <property type="project" value="InterPro"/>
</dbReference>
<dbReference type="RefSeq" id="XP_039619239.1">
    <property type="nucleotide sequence ID" value="XM_039763305.1"/>
</dbReference>
<dbReference type="EMBL" id="JAATIS010000147">
    <property type="protein sequence ID" value="KAG2470278.1"/>
    <property type="molecule type" value="Genomic_DNA"/>
</dbReference>
<gene>
    <name evidence="9" type="primary">Atxn1l</name>
    <name evidence="9" type="ORF">GTO96_0022707</name>
</gene>
<dbReference type="InterPro" id="IPR036096">
    <property type="entry name" value="Ataxin_AXH_dom_sf"/>
</dbReference>
<dbReference type="SMART" id="SM00536">
    <property type="entry name" value="AXH"/>
    <property type="match status" value="1"/>
</dbReference>
<dbReference type="OrthoDB" id="10000452at2759"/>
<comment type="caution">
    <text evidence="9">The sequence shown here is derived from an EMBL/GenBank/DDBJ whole genome shotgun (WGS) entry which is preliminary data.</text>
</comment>
<dbReference type="PANTHER" id="PTHR13392">
    <property type="entry name" value="ATAXIN 1"/>
    <property type="match status" value="1"/>
</dbReference>
<reference evidence="9 10" key="1">
    <citation type="journal article" date="2021" name="Cell">
        <title>Tracing the genetic footprints of vertebrate landing in non-teleost ray-finned fishes.</title>
        <authorList>
            <person name="Bi X."/>
            <person name="Wang K."/>
            <person name="Yang L."/>
            <person name="Pan H."/>
            <person name="Jiang H."/>
            <person name="Wei Q."/>
            <person name="Fang M."/>
            <person name="Yu H."/>
            <person name="Zhu C."/>
            <person name="Cai Y."/>
            <person name="He Y."/>
            <person name="Gan X."/>
            <person name="Zeng H."/>
            <person name="Yu D."/>
            <person name="Zhu Y."/>
            <person name="Jiang H."/>
            <person name="Qiu Q."/>
            <person name="Yang H."/>
            <person name="Zhang Y.E."/>
            <person name="Wang W."/>
            <person name="Zhu M."/>
            <person name="He S."/>
            <person name="Zhang G."/>
        </authorList>
    </citation>
    <scope>NUCLEOTIDE SEQUENCE [LARGE SCALE GENOMIC DNA]</scope>
    <source>
        <strain evidence="9">Bchr_013</strain>
    </source>
</reference>
<evidence type="ECO:0000256" key="7">
    <source>
        <dbReference type="ARBA" id="ARBA00023163"/>
    </source>
</evidence>
<dbReference type="GeneID" id="120535444"/>
<dbReference type="Pfam" id="PF12547">
    <property type="entry name" value="ATXN-1_C"/>
    <property type="match status" value="1"/>
</dbReference>
<sequence>MMKPAHERNQECLPPKKRELPVNNNNSNITGGGGTGGNGGGAEESVSTSSSGSTGSDVQGHSSSGEWIRAQPAPHYSSESSDGMGVPVDQFSMLYKVALPSGTYSPTSLHPVLNMSHLSPAYSVPPALLQHPGIPYSPLGYAQIPHSSLQFVGSHYAVPYAVPPGFVPTPLISPQAAISQQHVSHLVPYPPVIHEGVITPPPQTQPSGHGFAKVATAGGLSVVITSEQAMQPQPQHLGMIGGLTATDVSPRGVPIFYQHPSARASTTAVATSGAVFREALSHHDDSIVVTPQQDKRKEENGEGDSPRNREMPMDTIYSHKNVQVLHMVTNTNRSDSYMDGQNVSLRQAAVEERTSPSHRSTPDTDLEVQQVVGRLVSPSALGGRKKVSVVPLNLSQGSHQSREAMPAAQERESARAEQTVLHSTVQSGHHIVPLEQRIQQHGHPPHQAVVLANGQPLLVPLDHVPQMHSSGIQQSNVLNTVAEPIFSKETEPPPTPSVSEKSSGTDTTDNRGPTGSAPASAPPHPSHFMKGAIIQLATGELKRVEDLQTQDFVRSAEVSNGLKIDSSIVMDIRKSQQKPGLVALQFTVGEQQSKVTIDVPPEHPFFVFGQGWSSCSPDRTGQLYGLSCHQLQLGDVCVSLTLQHQSQARTIAVNSVGDAVTGNSQTSGPPESHQVRTVDQYHTERTCIERPGEAEAMQVERGVEESLQSKRTLSDQAKGQTNYYLHTENLPGTRVGTAVSTSVSRQHWPAPNFQRYGIKNEERVSPSSGPSRPSFIPQEVKLSIEGRSNAGK</sequence>
<evidence type="ECO:0000256" key="4">
    <source>
        <dbReference type="ARBA" id="ARBA00022553"/>
    </source>
</evidence>
<dbReference type="GO" id="GO:0003677">
    <property type="term" value="F:DNA binding"/>
    <property type="evidence" value="ECO:0007669"/>
    <property type="project" value="UniProtKB-KW"/>
</dbReference>
<dbReference type="Gene3D" id="2.170.16.10">
    <property type="entry name" value="Hedgehog/Intein (Hint) domain"/>
    <property type="match status" value="1"/>
</dbReference>
<comment type="similarity">
    <text evidence="2">Belongs to the ATXN1 family.</text>
</comment>
<protein>
    <submittedName>
        <fullName evidence="9">ATX1L protein</fullName>
    </submittedName>
</protein>
<keyword evidence="8" id="KW-0539">Nucleus</keyword>
<dbReference type="GO" id="GO:0005634">
    <property type="term" value="C:nucleus"/>
    <property type="evidence" value="ECO:0007669"/>
    <property type="project" value="UniProtKB-SubCell"/>
</dbReference>